<organism evidence="4">
    <name type="scientific">Metarhizium acridum (strain CQMa 102)</name>
    <dbReference type="NCBI Taxonomy" id="655827"/>
    <lineage>
        <taxon>Eukaryota</taxon>
        <taxon>Fungi</taxon>
        <taxon>Dikarya</taxon>
        <taxon>Ascomycota</taxon>
        <taxon>Pezizomycotina</taxon>
        <taxon>Sordariomycetes</taxon>
        <taxon>Hypocreomycetidae</taxon>
        <taxon>Hypocreales</taxon>
        <taxon>Clavicipitaceae</taxon>
        <taxon>Metarhizium</taxon>
    </lineage>
</organism>
<dbReference type="Proteomes" id="UP000002499">
    <property type="component" value="Unassembled WGS sequence"/>
</dbReference>
<keyword evidence="2" id="KW-1133">Transmembrane helix</keyword>
<gene>
    <name evidence="3" type="ORF">MAC_02458</name>
</gene>
<evidence type="ECO:0000313" key="3">
    <source>
        <dbReference type="EMBL" id="EFY91573.1"/>
    </source>
</evidence>
<protein>
    <submittedName>
        <fullName evidence="3">Uncharacterized protein</fullName>
    </submittedName>
</protein>
<dbReference type="OrthoDB" id="10680993at2759"/>
<dbReference type="InParanoid" id="E9DXW0"/>
<feature type="transmembrane region" description="Helical" evidence="2">
    <location>
        <begin position="353"/>
        <end position="374"/>
    </location>
</feature>
<reference evidence="3 4" key="1">
    <citation type="journal article" date="2011" name="PLoS Genet.">
        <title>Genome sequencing and comparative transcriptomics of the model entomopathogenic fungi Metarhizium anisopliae and M. acridum.</title>
        <authorList>
            <person name="Gao Q."/>
            <person name="Jin K."/>
            <person name="Ying S.H."/>
            <person name="Zhang Y."/>
            <person name="Xiao G."/>
            <person name="Shang Y."/>
            <person name="Duan Z."/>
            <person name="Hu X."/>
            <person name="Xie X.Q."/>
            <person name="Zhou G."/>
            <person name="Peng G."/>
            <person name="Luo Z."/>
            <person name="Huang W."/>
            <person name="Wang B."/>
            <person name="Fang W."/>
            <person name="Wang S."/>
            <person name="Zhong Y."/>
            <person name="Ma L.J."/>
            <person name="St Leger R.J."/>
            <person name="Zhao G.P."/>
            <person name="Pei Y."/>
            <person name="Feng M.G."/>
            <person name="Xia Y."/>
            <person name="Wang C."/>
        </authorList>
    </citation>
    <scope>NUCLEOTIDE SEQUENCE [LARGE SCALE GENOMIC DNA]</scope>
    <source>
        <strain evidence="3 4">CQMa 102</strain>
    </source>
</reference>
<sequence>MSGKDEIHFKCTIQGLHGEDPLRQDLDLTEKKSVPRRVFAAKIRSKYGVPGEITLHRSVRGKSGLVPGQEIRDDNLTLESNETIFVLYNKEVVVIAGGAGTGSEVVSRNSTLALAEGGVGEGGRMDAHGNAMGGNGFGGDAYGQDVEGEAGKGYGGPVVTWCLGIPPLRLAPPVSLSRSELQDMICKQGDFFGASANPCAEMEPAYPSQYTYLMLLVTRKKGDETHAPCGQETAATTACIHNYSPVTCCTTRRPALLHDKEFLAFPLAAAARTEVMQRLTTTGCSSRRHQARRPRKPGDGSVTVEGMATLRAHREKAFQYPGGLEKTRYTPAPLTEHKLLSKSYDGEAPNRTVGIVLGVVLGVFLGTIAVLCICQCSNTWPRTRTGRRHQRLKVLLSNVTAVSKRDGDSGEPGGTGQPGLTEGPAASTGIADASPPSSEKHAGGMGSPAIRRDDPICTSSAHCANDRGSVQGGKGIGGSAAGGPGGPGGHGGDGGTGGCGGHGGDGMADAEANASVSVCALTNLTHPHD</sequence>
<keyword evidence="2" id="KW-0472">Membrane</keyword>
<feature type="compositionally biased region" description="Basic residues" evidence="1">
    <location>
        <begin position="286"/>
        <end position="295"/>
    </location>
</feature>
<accession>E9DXW0</accession>
<feature type="compositionally biased region" description="Gly residues" evidence="1">
    <location>
        <begin position="470"/>
        <end position="497"/>
    </location>
</feature>
<keyword evidence="2" id="KW-0812">Transmembrane</keyword>
<dbReference type="AlphaFoldDB" id="E9DXW0"/>
<feature type="region of interest" description="Disordered" evidence="1">
    <location>
        <begin position="281"/>
        <end position="303"/>
    </location>
</feature>
<dbReference type="EMBL" id="GL698481">
    <property type="protein sequence ID" value="EFY91573.1"/>
    <property type="molecule type" value="Genomic_DNA"/>
</dbReference>
<evidence type="ECO:0000313" key="4">
    <source>
        <dbReference type="Proteomes" id="UP000002499"/>
    </source>
</evidence>
<evidence type="ECO:0000256" key="2">
    <source>
        <dbReference type="SAM" id="Phobius"/>
    </source>
</evidence>
<feature type="region of interest" description="Disordered" evidence="1">
    <location>
        <begin position="402"/>
        <end position="497"/>
    </location>
</feature>
<keyword evidence="4" id="KW-1185">Reference proteome</keyword>
<evidence type="ECO:0000256" key="1">
    <source>
        <dbReference type="SAM" id="MobiDB-lite"/>
    </source>
</evidence>
<proteinExistence type="predicted"/>
<name>E9DXW0_METAQ</name>
<dbReference type="HOGENOM" id="CLU_514905_0_0_1"/>